<comment type="caution">
    <text evidence="3">The sequence shown here is derived from an EMBL/GenBank/DDBJ whole genome shotgun (WGS) entry which is preliminary data.</text>
</comment>
<feature type="region of interest" description="Disordered" evidence="1">
    <location>
        <begin position="22"/>
        <end position="66"/>
    </location>
</feature>
<organism evidence="3 4">
    <name type="scientific">Methylobacterium planeticum</name>
    <dbReference type="NCBI Taxonomy" id="2615211"/>
    <lineage>
        <taxon>Bacteria</taxon>
        <taxon>Pseudomonadati</taxon>
        <taxon>Pseudomonadota</taxon>
        <taxon>Alphaproteobacteria</taxon>
        <taxon>Hyphomicrobiales</taxon>
        <taxon>Methylobacteriaceae</taxon>
        <taxon>Methylobacterium</taxon>
    </lineage>
</organism>
<name>A0A6N6N048_9HYPH</name>
<evidence type="ECO:0000256" key="2">
    <source>
        <dbReference type="SAM" id="SignalP"/>
    </source>
</evidence>
<gene>
    <name evidence="3" type="ORF">F6X51_02010</name>
</gene>
<dbReference type="RefSeq" id="WP_150961510.1">
    <property type="nucleotide sequence ID" value="NZ_VZZJ01000002.1"/>
</dbReference>
<evidence type="ECO:0000313" key="3">
    <source>
        <dbReference type="EMBL" id="KAB1075485.1"/>
    </source>
</evidence>
<proteinExistence type="predicted"/>
<reference evidence="3 4" key="1">
    <citation type="submission" date="2019-09" db="EMBL/GenBank/DDBJ databases">
        <title>YIM 132548 draft genome.</title>
        <authorList>
            <person name="Jiang L."/>
        </authorList>
    </citation>
    <scope>NUCLEOTIDE SEQUENCE [LARGE SCALE GENOMIC DNA]</scope>
    <source>
        <strain evidence="3 4">YIM 132548</strain>
    </source>
</reference>
<feature type="signal peptide" evidence="2">
    <location>
        <begin position="1"/>
        <end position="24"/>
    </location>
</feature>
<sequence>MRSCRRAGSALLALGLLASPPALAGPPAAGQDASEREKPKSSKDKADEVDTENLFGFTEGSDTGKKGEQEILSDTVIRFSKRRAESGPSGYAVANTKLSYQFDPLDTLSIELGLFGDLRRVRNITDLNDKSNVAFDGVSLEVKYQFVKASNNQPLGLAVEFRPRFARVLPVEGQGADIFDMESLIQLDLRLVPDRVWLGSNLSFEPTVARLRGSREGDRSSTLLWSNAVMTRVGQDTFIGPEVRYLRAYDGAFLNRFEGQAVFVGPALYQRFSDKAFLTLAYSTQVAGRNRDPEDAGRAFDLNHFERHAVRVKLGVEF</sequence>
<feature type="compositionally biased region" description="Basic and acidic residues" evidence="1">
    <location>
        <begin position="33"/>
        <end position="48"/>
    </location>
</feature>
<keyword evidence="4" id="KW-1185">Reference proteome</keyword>
<accession>A0A6N6N048</accession>
<feature type="chain" id="PRO_5027104711" evidence="2">
    <location>
        <begin position="25"/>
        <end position="318"/>
    </location>
</feature>
<protein>
    <submittedName>
        <fullName evidence="3">Uncharacterized protein</fullName>
    </submittedName>
</protein>
<evidence type="ECO:0000313" key="4">
    <source>
        <dbReference type="Proteomes" id="UP000441523"/>
    </source>
</evidence>
<keyword evidence="2" id="KW-0732">Signal</keyword>
<dbReference type="AlphaFoldDB" id="A0A6N6N048"/>
<evidence type="ECO:0000256" key="1">
    <source>
        <dbReference type="SAM" id="MobiDB-lite"/>
    </source>
</evidence>
<dbReference type="Proteomes" id="UP000441523">
    <property type="component" value="Unassembled WGS sequence"/>
</dbReference>
<dbReference type="EMBL" id="VZZJ01000002">
    <property type="protein sequence ID" value="KAB1075485.1"/>
    <property type="molecule type" value="Genomic_DNA"/>
</dbReference>